<dbReference type="Gene3D" id="3.40.190.10">
    <property type="entry name" value="Periplasmic binding protein-like II"/>
    <property type="match status" value="2"/>
</dbReference>
<dbReference type="NCBIfam" id="TIGR02424">
    <property type="entry name" value="TF_pcaQ"/>
    <property type="match status" value="1"/>
</dbReference>
<keyword evidence="3" id="KW-0238">DNA-binding</keyword>
<gene>
    <name evidence="6" type="ORF">GGR05_003935</name>
</gene>
<dbReference type="SUPFAM" id="SSF53850">
    <property type="entry name" value="Periplasmic binding protein-like II"/>
    <property type="match status" value="1"/>
</dbReference>
<dbReference type="Gene3D" id="1.10.10.10">
    <property type="entry name" value="Winged helix-like DNA-binding domain superfamily/Winged helix DNA-binding domain"/>
    <property type="match status" value="1"/>
</dbReference>
<dbReference type="Pfam" id="PF03466">
    <property type="entry name" value="LysR_substrate"/>
    <property type="match status" value="1"/>
</dbReference>
<name>A0A7W6C3G9_9HYPH</name>
<dbReference type="PROSITE" id="PS50931">
    <property type="entry name" value="HTH_LYSR"/>
    <property type="match status" value="1"/>
</dbReference>
<comment type="caution">
    <text evidence="6">The sequence shown here is derived from an EMBL/GenBank/DDBJ whole genome shotgun (WGS) entry which is preliminary data.</text>
</comment>
<dbReference type="GO" id="GO:0045893">
    <property type="term" value="P:positive regulation of DNA-templated transcription"/>
    <property type="evidence" value="ECO:0007669"/>
    <property type="project" value="InterPro"/>
</dbReference>
<accession>A0A7W6C3G9</accession>
<dbReference type="InterPro" id="IPR005119">
    <property type="entry name" value="LysR_subst-bd"/>
</dbReference>
<dbReference type="PANTHER" id="PTHR30419">
    <property type="entry name" value="HTH-TYPE TRANSCRIPTIONAL REGULATOR YBHD"/>
    <property type="match status" value="1"/>
</dbReference>
<dbReference type="RefSeq" id="WP_090964830.1">
    <property type="nucleotide sequence ID" value="NZ_FOOA01000014.1"/>
</dbReference>
<evidence type="ECO:0000259" key="5">
    <source>
        <dbReference type="PROSITE" id="PS50931"/>
    </source>
</evidence>
<dbReference type="InterPro" id="IPR036388">
    <property type="entry name" value="WH-like_DNA-bd_sf"/>
</dbReference>
<dbReference type="AlphaFoldDB" id="A0A7W6C3G9"/>
<keyword evidence="7" id="KW-1185">Reference proteome</keyword>
<dbReference type="InterPro" id="IPR000847">
    <property type="entry name" value="LysR_HTH_N"/>
</dbReference>
<dbReference type="Proteomes" id="UP000531216">
    <property type="component" value="Unassembled WGS sequence"/>
</dbReference>
<reference evidence="6 7" key="1">
    <citation type="submission" date="2020-08" db="EMBL/GenBank/DDBJ databases">
        <title>Genomic Encyclopedia of Type Strains, Phase IV (KMG-IV): sequencing the most valuable type-strain genomes for metagenomic binning, comparative biology and taxonomic classification.</title>
        <authorList>
            <person name="Goeker M."/>
        </authorList>
    </citation>
    <scope>NUCLEOTIDE SEQUENCE [LARGE SCALE GENOMIC DNA]</scope>
    <source>
        <strain evidence="6 7">DSM 25024</strain>
    </source>
</reference>
<dbReference type="GO" id="GO:0003700">
    <property type="term" value="F:DNA-binding transcription factor activity"/>
    <property type="evidence" value="ECO:0007669"/>
    <property type="project" value="InterPro"/>
</dbReference>
<dbReference type="GO" id="GO:0005829">
    <property type="term" value="C:cytosol"/>
    <property type="evidence" value="ECO:0007669"/>
    <property type="project" value="TreeGrafter"/>
</dbReference>
<evidence type="ECO:0000313" key="6">
    <source>
        <dbReference type="EMBL" id="MBB3937767.1"/>
    </source>
</evidence>
<dbReference type="InterPro" id="IPR050950">
    <property type="entry name" value="HTH-type_LysR_regulators"/>
</dbReference>
<feature type="domain" description="HTH lysR-type" evidence="5">
    <location>
        <begin position="6"/>
        <end position="63"/>
    </location>
</feature>
<sequence>MLSSALRLRHLRTFVAVARQGSVGRAADELAITQPAVSKAIKELEAILGAPLLARERGKPLLSPYGEMFLRHAEASLSALRRGLEAVGDATSPSALPVRIGALPTVSARLLPAAIRRYLAHDLGARPRIVTGPTAYLTAQLREGALDIVIGRMGEPETMTGLVFEHLYSELIVFAVRAGHPLAGRTLRPETVLPFDVLLPPPGSVIRPTVDRLFAAANLPAPPRVVETVSLAFSRAYILATDAIWLISEGVVLEDLQRGVLDRLTVDTSRTQGPVGITMRAGDTPSPAAAILLQELRNVAADIRRG</sequence>
<comment type="similarity">
    <text evidence="1">Belongs to the LysR transcriptional regulatory family.</text>
</comment>
<evidence type="ECO:0000256" key="2">
    <source>
        <dbReference type="ARBA" id="ARBA00023015"/>
    </source>
</evidence>
<dbReference type="OrthoDB" id="9814165at2"/>
<dbReference type="PANTHER" id="PTHR30419:SF8">
    <property type="entry name" value="NITROGEN ASSIMILATION TRANSCRIPTIONAL ACTIVATOR-RELATED"/>
    <property type="match status" value="1"/>
</dbReference>
<proteinExistence type="inferred from homology"/>
<dbReference type="FunFam" id="1.10.10.10:FF:000001">
    <property type="entry name" value="LysR family transcriptional regulator"/>
    <property type="match status" value="1"/>
</dbReference>
<dbReference type="InterPro" id="IPR036390">
    <property type="entry name" value="WH_DNA-bd_sf"/>
</dbReference>
<evidence type="ECO:0000313" key="7">
    <source>
        <dbReference type="Proteomes" id="UP000531216"/>
    </source>
</evidence>
<dbReference type="Pfam" id="PF00126">
    <property type="entry name" value="HTH_1"/>
    <property type="match status" value="1"/>
</dbReference>
<keyword evidence="2" id="KW-0805">Transcription regulation</keyword>
<protein>
    <submittedName>
        <fullName evidence="6">LysR family pca operon transcriptional activator</fullName>
    </submittedName>
</protein>
<dbReference type="EMBL" id="JACIDO010000011">
    <property type="protein sequence ID" value="MBB3937767.1"/>
    <property type="molecule type" value="Genomic_DNA"/>
</dbReference>
<dbReference type="GO" id="GO:0019619">
    <property type="term" value="P:3,4-dihydroxybenzoate catabolic process"/>
    <property type="evidence" value="ECO:0007669"/>
    <property type="project" value="InterPro"/>
</dbReference>
<dbReference type="SUPFAM" id="SSF46785">
    <property type="entry name" value="Winged helix' DNA-binding domain"/>
    <property type="match status" value="1"/>
</dbReference>
<evidence type="ECO:0000256" key="1">
    <source>
        <dbReference type="ARBA" id="ARBA00009437"/>
    </source>
</evidence>
<dbReference type="InterPro" id="IPR012787">
    <property type="entry name" value="TF_PcaQ"/>
</dbReference>
<evidence type="ECO:0000256" key="4">
    <source>
        <dbReference type="ARBA" id="ARBA00023163"/>
    </source>
</evidence>
<organism evidence="6 7">
    <name type="scientific">Aureimonas phyllosphaerae</name>
    <dbReference type="NCBI Taxonomy" id="1166078"/>
    <lineage>
        <taxon>Bacteria</taxon>
        <taxon>Pseudomonadati</taxon>
        <taxon>Pseudomonadota</taxon>
        <taxon>Alphaproteobacteria</taxon>
        <taxon>Hyphomicrobiales</taxon>
        <taxon>Aurantimonadaceae</taxon>
        <taxon>Aureimonas</taxon>
    </lineage>
</organism>
<keyword evidence="4" id="KW-0804">Transcription</keyword>
<evidence type="ECO:0000256" key="3">
    <source>
        <dbReference type="ARBA" id="ARBA00023125"/>
    </source>
</evidence>
<dbReference type="GO" id="GO:0003677">
    <property type="term" value="F:DNA binding"/>
    <property type="evidence" value="ECO:0007669"/>
    <property type="project" value="UniProtKB-KW"/>
</dbReference>
<dbReference type="PRINTS" id="PR00039">
    <property type="entry name" value="HTHLYSR"/>
</dbReference>